<accession>A0A8T0T960</accession>
<dbReference type="Proteomes" id="UP000823388">
    <property type="component" value="Chromosome 4N"/>
</dbReference>
<protein>
    <submittedName>
        <fullName evidence="1">Uncharacterized protein</fullName>
    </submittedName>
</protein>
<name>A0A8T0T960_PANVG</name>
<gene>
    <name evidence="1" type="ORF">PVAP13_4NG255500</name>
</gene>
<keyword evidence="2" id="KW-1185">Reference proteome</keyword>
<evidence type="ECO:0000313" key="1">
    <source>
        <dbReference type="EMBL" id="KAG2607530.1"/>
    </source>
</evidence>
<dbReference type="AlphaFoldDB" id="A0A8T0T960"/>
<organism evidence="1 2">
    <name type="scientific">Panicum virgatum</name>
    <name type="common">Blackwell switchgrass</name>
    <dbReference type="NCBI Taxonomy" id="38727"/>
    <lineage>
        <taxon>Eukaryota</taxon>
        <taxon>Viridiplantae</taxon>
        <taxon>Streptophyta</taxon>
        <taxon>Embryophyta</taxon>
        <taxon>Tracheophyta</taxon>
        <taxon>Spermatophyta</taxon>
        <taxon>Magnoliopsida</taxon>
        <taxon>Liliopsida</taxon>
        <taxon>Poales</taxon>
        <taxon>Poaceae</taxon>
        <taxon>PACMAD clade</taxon>
        <taxon>Panicoideae</taxon>
        <taxon>Panicodae</taxon>
        <taxon>Paniceae</taxon>
        <taxon>Panicinae</taxon>
        <taxon>Panicum</taxon>
        <taxon>Panicum sect. Hiantes</taxon>
    </lineage>
</organism>
<reference evidence="1" key="1">
    <citation type="submission" date="2020-05" db="EMBL/GenBank/DDBJ databases">
        <title>WGS assembly of Panicum virgatum.</title>
        <authorList>
            <person name="Lovell J.T."/>
            <person name="Jenkins J."/>
            <person name="Shu S."/>
            <person name="Juenger T.E."/>
            <person name="Schmutz J."/>
        </authorList>
    </citation>
    <scope>NUCLEOTIDE SEQUENCE</scope>
    <source>
        <strain evidence="1">AP13</strain>
    </source>
</reference>
<comment type="caution">
    <text evidence="1">The sequence shown here is derived from an EMBL/GenBank/DDBJ whole genome shotgun (WGS) entry which is preliminary data.</text>
</comment>
<dbReference type="EMBL" id="CM029044">
    <property type="protein sequence ID" value="KAG2607530.1"/>
    <property type="molecule type" value="Genomic_DNA"/>
</dbReference>
<evidence type="ECO:0000313" key="2">
    <source>
        <dbReference type="Proteomes" id="UP000823388"/>
    </source>
</evidence>
<proteinExistence type="predicted"/>
<sequence length="166" mass="17499">MTHRFSSLLPLSPGSPLRFLFARPFPFPIPPPPPLCAKAIPGAKGAAAAAAAVWRDTYLTDLPSSSCRPEPSPDFYGIIIPGILFAVARSGRHRVVLDVRVRGRVSALPWLTPTASRGAAAAIHTGRWGSSSASPRAAVAASVLRPLRCRCPPPETVLVSGPHRGT</sequence>